<dbReference type="InterPro" id="IPR044876">
    <property type="entry name" value="HRDC_dom_sf"/>
</dbReference>
<dbReference type="PANTHER" id="PTHR12124">
    <property type="entry name" value="POLYMYOSITIS/SCLERODERMA AUTOANTIGEN-RELATED"/>
    <property type="match status" value="1"/>
</dbReference>
<dbReference type="GO" id="GO:0071038">
    <property type="term" value="P:TRAMP-dependent tRNA surveillance pathway"/>
    <property type="evidence" value="ECO:0007669"/>
    <property type="project" value="TreeGrafter"/>
</dbReference>
<dbReference type="InterPro" id="IPR036397">
    <property type="entry name" value="RNaseH_sf"/>
</dbReference>
<dbReference type="GO" id="GO:0071037">
    <property type="term" value="P:nuclear polyadenylation-dependent snRNA catabolic process"/>
    <property type="evidence" value="ECO:0007669"/>
    <property type="project" value="TreeGrafter"/>
</dbReference>
<reference evidence="6" key="1">
    <citation type="submission" date="2025-05" db="UniProtKB">
        <authorList>
            <consortium name="Ensembl"/>
        </authorList>
    </citation>
    <scope>IDENTIFICATION</scope>
</reference>
<dbReference type="PANTHER" id="PTHR12124:SF47">
    <property type="entry name" value="EXOSOME COMPONENT 10"/>
    <property type="match status" value="1"/>
</dbReference>
<dbReference type="InterPro" id="IPR045092">
    <property type="entry name" value="Rrp6-like"/>
</dbReference>
<sequence>MKDEEEPHPELFVHPYKYEVEQLEMPAHLLEAPTQKPPDPMEDGGCEIVQDPEKLQAVLDDLMKYKEIAVDLEHHSYRSYLGFTCLIQLSTPDNDYILDALVLRGHLHLLNQAFTHPGILKVFHGASMDVIWLQRDFGVYVVSMWDTAEGSRLLTGRRAGLRHLLLQYCDVSADKRYQLADWRIRPLPDEMVRYARQDTHYLLYIALRQRQDLLDRGGVSFIRQAWSLSKAVTLKHYEKPLYSEEVFEDFLNSRERGFTPNPRNITAMRLLHAWRDNVARVEDESTGYVLPNHMLLKISRELPKTVQGVLACCVPPPPLLCRHLADVHTLVLQARNSPEASAQQGANGKPEHSEKPANDNVVYCTQLCDEQTAASSLLAIERAVESVPITQPVISLFEESDPQMGKGAKRKQRALEIEQSFSNPFMLFLPSIAAKVLVPCPGGLVDQTTQSFAMLQKWKLLDATPTPEKLPKKRSAETPKVVDSSGKEGRSRSIKEQIHGSSTQNDGEIKKKKKKKTLNQAPEPIQLHQYDYSQSDFSIFNTPATGKKKDFDPTRETREKAKGTREKSKETREMSSSTLALQKRIAPRRQFEPRGVSYVQGKYARDTAHRWPRR</sequence>
<proteinExistence type="inferred from homology"/>
<dbReference type="AlphaFoldDB" id="A0A8C4NJ32"/>
<dbReference type="Proteomes" id="UP000694388">
    <property type="component" value="Unplaced"/>
</dbReference>
<evidence type="ECO:0000259" key="5">
    <source>
        <dbReference type="PROSITE" id="PS50967"/>
    </source>
</evidence>
<dbReference type="FunFam" id="1.10.150.80:FF:000001">
    <property type="entry name" value="Putative exosome component 10"/>
    <property type="match status" value="1"/>
</dbReference>
<dbReference type="GO" id="GO:0071036">
    <property type="term" value="P:nuclear polyadenylation-dependent snoRNA catabolic process"/>
    <property type="evidence" value="ECO:0007669"/>
    <property type="project" value="TreeGrafter"/>
</dbReference>
<evidence type="ECO:0000256" key="3">
    <source>
        <dbReference type="ARBA" id="ARBA00043957"/>
    </source>
</evidence>
<dbReference type="PROSITE" id="PS50967">
    <property type="entry name" value="HRDC"/>
    <property type="match status" value="1"/>
</dbReference>
<dbReference type="SUPFAM" id="SSF53098">
    <property type="entry name" value="Ribonuclease H-like"/>
    <property type="match status" value="1"/>
</dbReference>
<dbReference type="Gene3D" id="3.30.420.10">
    <property type="entry name" value="Ribonuclease H-like superfamily/Ribonuclease H"/>
    <property type="match status" value="1"/>
</dbReference>
<dbReference type="SUPFAM" id="SSF47819">
    <property type="entry name" value="HRDC-like"/>
    <property type="match status" value="1"/>
</dbReference>
<dbReference type="Pfam" id="PF00570">
    <property type="entry name" value="HRDC"/>
    <property type="match status" value="1"/>
</dbReference>
<evidence type="ECO:0000313" key="6">
    <source>
        <dbReference type="Ensembl" id="ENSEBUP00000006682.1"/>
    </source>
</evidence>
<dbReference type="GO" id="GO:0071044">
    <property type="term" value="P:histone mRNA catabolic process"/>
    <property type="evidence" value="ECO:0007669"/>
    <property type="project" value="TreeGrafter"/>
</dbReference>
<dbReference type="GO" id="GO:0071039">
    <property type="term" value="P:nuclear polyadenylation-dependent CUT catabolic process"/>
    <property type="evidence" value="ECO:0007669"/>
    <property type="project" value="TreeGrafter"/>
</dbReference>
<feature type="compositionally biased region" description="Basic and acidic residues" evidence="4">
    <location>
        <begin position="485"/>
        <end position="498"/>
    </location>
</feature>
<dbReference type="GO" id="GO:0071035">
    <property type="term" value="P:nuclear polyadenylation-dependent rRNA catabolic process"/>
    <property type="evidence" value="ECO:0007669"/>
    <property type="project" value="TreeGrafter"/>
</dbReference>
<dbReference type="GO" id="GO:0000176">
    <property type="term" value="C:nuclear exosome (RNase complex)"/>
    <property type="evidence" value="ECO:0007669"/>
    <property type="project" value="TreeGrafter"/>
</dbReference>
<dbReference type="InterPro" id="IPR012337">
    <property type="entry name" value="RNaseH-like_sf"/>
</dbReference>
<feature type="domain" description="HRDC" evidence="5">
    <location>
        <begin position="261"/>
        <end position="341"/>
    </location>
</feature>
<keyword evidence="7" id="KW-1185">Reference proteome</keyword>
<accession>A0A8C4NJ32</accession>
<evidence type="ECO:0000256" key="4">
    <source>
        <dbReference type="SAM" id="MobiDB-lite"/>
    </source>
</evidence>
<feature type="compositionally biased region" description="Basic and acidic residues" evidence="4">
    <location>
        <begin position="547"/>
        <end position="573"/>
    </location>
</feature>
<dbReference type="InterPro" id="IPR010997">
    <property type="entry name" value="HRDC-like_sf"/>
</dbReference>
<name>A0A8C4NJ32_EPTBU</name>
<feature type="region of interest" description="Disordered" evidence="4">
    <location>
        <begin position="466"/>
        <end position="528"/>
    </location>
</feature>
<comment type="subcellular location">
    <subcellularLocation>
        <location evidence="1">Nucleus</location>
    </subcellularLocation>
</comment>
<dbReference type="GO" id="GO:0000467">
    <property type="term" value="P:exonucleolytic trimming to generate mature 3'-end of 5.8S rRNA from tricistronic rRNA transcript (SSU-rRNA, 5.8S rRNA, LSU-rRNA)"/>
    <property type="evidence" value="ECO:0007669"/>
    <property type="project" value="InterPro"/>
</dbReference>
<dbReference type="Gene3D" id="1.10.150.80">
    <property type="entry name" value="HRDC domain"/>
    <property type="match status" value="1"/>
</dbReference>
<evidence type="ECO:0000256" key="1">
    <source>
        <dbReference type="ARBA" id="ARBA00004123"/>
    </source>
</evidence>
<dbReference type="GO" id="GO:0005730">
    <property type="term" value="C:nucleolus"/>
    <property type="evidence" value="ECO:0007669"/>
    <property type="project" value="TreeGrafter"/>
</dbReference>
<feature type="region of interest" description="Disordered" evidence="4">
    <location>
        <begin position="543"/>
        <end position="588"/>
    </location>
</feature>
<dbReference type="SMART" id="SM00341">
    <property type="entry name" value="HRDC"/>
    <property type="match status" value="1"/>
</dbReference>
<keyword evidence="2" id="KW-0539">Nucleus</keyword>
<dbReference type="GO" id="GO:0071040">
    <property type="term" value="P:nuclear polyadenylation-dependent antisense transcript catabolic process"/>
    <property type="evidence" value="ECO:0007669"/>
    <property type="project" value="TreeGrafter"/>
</dbReference>
<organism evidence="6 7">
    <name type="scientific">Eptatretus burgeri</name>
    <name type="common">Inshore hagfish</name>
    <dbReference type="NCBI Taxonomy" id="7764"/>
    <lineage>
        <taxon>Eukaryota</taxon>
        <taxon>Metazoa</taxon>
        <taxon>Chordata</taxon>
        <taxon>Craniata</taxon>
        <taxon>Vertebrata</taxon>
        <taxon>Cyclostomata</taxon>
        <taxon>Myxini</taxon>
        <taxon>Myxiniformes</taxon>
        <taxon>Myxinidae</taxon>
        <taxon>Eptatretinae</taxon>
        <taxon>Eptatretus</taxon>
    </lineage>
</organism>
<feature type="region of interest" description="Disordered" evidence="4">
    <location>
        <begin position="338"/>
        <end position="357"/>
    </location>
</feature>
<dbReference type="Ensembl" id="ENSEBUT00000007105.1">
    <property type="protein sequence ID" value="ENSEBUP00000006645.1"/>
    <property type="gene ID" value="ENSEBUG00000004395.1"/>
</dbReference>
<dbReference type="GO" id="GO:0071051">
    <property type="term" value="P:poly(A)-dependent snoRNA 3'-end processing"/>
    <property type="evidence" value="ECO:0007669"/>
    <property type="project" value="TreeGrafter"/>
</dbReference>
<evidence type="ECO:0000256" key="2">
    <source>
        <dbReference type="ARBA" id="ARBA00023242"/>
    </source>
</evidence>
<dbReference type="Ensembl" id="ENSEBUT00000007142.1">
    <property type="protein sequence ID" value="ENSEBUP00000006682.1"/>
    <property type="gene ID" value="ENSEBUG00000004395.1"/>
</dbReference>
<dbReference type="InterPro" id="IPR002562">
    <property type="entry name" value="3'-5'_exonuclease_dom"/>
</dbReference>
<dbReference type="InterPro" id="IPR002121">
    <property type="entry name" value="HRDC_dom"/>
</dbReference>
<dbReference type="Pfam" id="PF01612">
    <property type="entry name" value="DNA_pol_A_exo1"/>
    <property type="match status" value="1"/>
</dbReference>
<evidence type="ECO:0000313" key="7">
    <source>
        <dbReference type="Proteomes" id="UP000694388"/>
    </source>
</evidence>
<protein>
    <recommendedName>
        <fullName evidence="5">HRDC domain-containing protein</fullName>
    </recommendedName>
</protein>
<comment type="similarity">
    <text evidence="3">Belongs to the exosome component 10/RRP6 family.</text>
</comment>
<dbReference type="GO" id="GO:0000175">
    <property type="term" value="F:3'-5'-RNA exonuclease activity"/>
    <property type="evidence" value="ECO:0007669"/>
    <property type="project" value="InterPro"/>
</dbReference>
<dbReference type="GO" id="GO:0003727">
    <property type="term" value="F:single-stranded RNA binding"/>
    <property type="evidence" value="ECO:0007669"/>
    <property type="project" value="TreeGrafter"/>
</dbReference>
<dbReference type="SMART" id="SM00474">
    <property type="entry name" value="35EXOc"/>
    <property type="match status" value="1"/>
</dbReference>
<dbReference type="GeneTree" id="ENSGT00390000015408"/>
<dbReference type="GO" id="GO:0000166">
    <property type="term" value="F:nucleotide binding"/>
    <property type="evidence" value="ECO:0007669"/>
    <property type="project" value="InterPro"/>
</dbReference>